<dbReference type="InterPro" id="IPR006121">
    <property type="entry name" value="HMA_dom"/>
</dbReference>
<feature type="domain" description="HMA" evidence="6">
    <location>
        <begin position="152"/>
        <end position="216"/>
    </location>
</feature>
<keyword evidence="1" id="KW-0488">Methylation</keyword>
<feature type="domain" description="HMA" evidence="6">
    <location>
        <begin position="57"/>
        <end position="121"/>
    </location>
</feature>
<evidence type="ECO:0000256" key="1">
    <source>
        <dbReference type="ARBA" id="ARBA00022481"/>
    </source>
</evidence>
<comment type="similarity">
    <text evidence="4">Belongs to the HIPP family.</text>
</comment>
<keyword evidence="3" id="KW-0636">Prenylation</keyword>
<feature type="region of interest" description="Disordered" evidence="5">
    <location>
        <begin position="243"/>
        <end position="291"/>
    </location>
</feature>
<keyword evidence="8" id="KW-1185">Reference proteome</keyword>
<protein>
    <submittedName>
        <fullName evidence="7">Heavy metal-associated isoprenylated plant protein 7</fullName>
    </submittedName>
</protein>
<evidence type="ECO:0000259" key="6">
    <source>
        <dbReference type="PROSITE" id="PS50846"/>
    </source>
</evidence>
<evidence type="ECO:0000256" key="3">
    <source>
        <dbReference type="ARBA" id="ARBA00023289"/>
    </source>
</evidence>
<feature type="compositionally biased region" description="Basic and acidic residues" evidence="5">
    <location>
        <begin position="255"/>
        <end position="271"/>
    </location>
</feature>
<feature type="region of interest" description="Disordered" evidence="5">
    <location>
        <begin position="1"/>
        <end position="56"/>
    </location>
</feature>
<dbReference type="AlphaFoldDB" id="A0AAV6MZR0"/>
<dbReference type="Proteomes" id="UP000685013">
    <property type="component" value="Chromosome 10"/>
</dbReference>
<organism evidence="7 8">
    <name type="scientific">Cucurbita argyrosperma subsp. sororia</name>
    <dbReference type="NCBI Taxonomy" id="37648"/>
    <lineage>
        <taxon>Eukaryota</taxon>
        <taxon>Viridiplantae</taxon>
        <taxon>Streptophyta</taxon>
        <taxon>Embryophyta</taxon>
        <taxon>Tracheophyta</taxon>
        <taxon>Spermatophyta</taxon>
        <taxon>Magnoliopsida</taxon>
        <taxon>eudicotyledons</taxon>
        <taxon>Gunneridae</taxon>
        <taxon>Pentapetalae</taxon>
        <taxon>rosids</taxon>
        <taxon>fabids</taxon>
        <taxon>Cucurbitales</taxon>
        <taxon>Cucurbitaceae</taxon>
        <taxon>Cucurbiteae</taxon>
        <taxon>Cucurbita</taxon>
    </lineage>
</organism>
<proteinExistence type="inferred from homology"/>
<comment type="caution">
    <text evidence="7">The sequence shown here is derived from an EMBL/GenBank/DDBJ whole genome shotgun (WGS) entry which is preliminary data.</text>
</comment>
<accession>A0AAV6MZR0</accession>
<feature type="region of interest" description="Disordered" evidence="5">
    <location>
        <begin position="129"/>
        <end position="148"/>
    </location>
</feature>
<dbReference type="Pfam" id="PF00403">
    <property type="entry name" value="HMA"/>
    <property type="match status" value="2"/>
</dbReference>
<dbReference type="PROSITE" id="PS50846">
    <property type="entry name" value="HMA_2"/>
    <property type="match status" value="2"/>
</dbReference>
<feature type="compositionally biased region" description="Basic and acidic residues" evidence="5">
    <location>
        <begin position="1"/>
        <end position="25"/>
    </location>
</feature>
<dbReference type="EMBL" id="JAGKQH010000010">
    <property type="protein sequence ID" value="KAG6589371.1"/>
    <property type="molecule type" value="Genomic_DNA"/>
</dbReference>
<sequence>MGEEDNKPAGSKPEEPQKAAPDQENKQPQSENPPPPENKQAEEPKDGIKEQPLPQPPQDIVLTVFMHCEGCARKVRRCLKGFEGVESVETDCTTHKVVVKGEKADPLKVLGRLQRKSHRRVELISPVPELPAANPPLEEKPKTEDNKPEPQIVTVVLKVHMHCEACAQEIKRRIHRMKGVESVDPDLKSSQVTVKGAIDPVALVEYVHRRTGKHAAIVKQEPEIAPENNSDDGAKEVKEEIKANAGDGDGDGDGEGAKSENKVEEESKVEEIPGGADGGDGETAAEEDPKVVEVKKNEHHYYPQRYIMEMYPYPAPIMDGIGYPAAHMAVDAYPARVIGYEYPPQMFSDENPNAACSVM</sequence>
<name>A0AAV6MZR0_9ROSI</name>
<evidence type="ECO:0000313" key="8">
    <source>
        <dbReference type="Proteomes" id="UP000685013"/>
    </source>
</evidence>
<dbReference type="PANTHER" id="PTHR46195">
    <property type="entry name" value="HEAVY METAL-ASSOCIATED ISOPRENYLATED PLANT PROTEIN 7"/>
    <property type="match status" value="1"/>
</dbReference>
<dbReference type="InterPro" id="IPR044577">
    <property type="entry name" value="HIPP4/7/8/17/18/19"/>
</dbReference>
<evidence type="ECO:0000313" key="7">
    <source>
        <dbReference type="EMBL" id="KAG6589371.1"/>
    </source>
</evidence>
<keyword evidence="3" id="KW-0449">Lipoprotein</keyword>
<feature type="non-terminal residue" evidence="7">
    <location>
        <position position="1"/>
    </location>
</feature>
<dbReference type="CDD" id="cd00371">
    <property type="entry name" value="HMA"/>
    <property type="match status" value="2"/>
</dbReference>
<evidence type="ECO:0000256" key="5">
    <source>
        <dbReference type="SAM" id="MobiDB-lite"/>
    </source>
</evidence>
<keyword evidence="2" id="KW-0479">Metal-binding</keyword>
<dbReference type="GO" id="GO:0046872">
    <property type="term" value="F:metal ion binding"/>
    <property type="evidence" value="ECO:0007669"/>
    <property type="project" value="UniProtKB-KW"/>
</dbReference>
<evidence type="ECO:0000256" key="4">
    <source>
        <dbReference type="ARBA" id="ARBA00024045"/>
    </source>
</evidence>
<feature type="compositionally biased region" description="Basic and acidic residues" evidence="5">
    <location>
        <begin position="39"/>
        <end position="49"/>
    </location>
</feature>
<feature type="compositionally biased region" description="Basic and acidic residues" evidence="5">
    <location>
        <begin position="137"/>
        <end position="148"/>
    </location>
</feature>
<gene>
    <name evidence="7" type="primary">HIPP07</name>
    <name evidence="7" type="ORF">SDJN03_14794</name>
</gene>
<reference evidence="7 8" key="1">
    <citation type="journal article" date="2021" name="Hortic Res">
        <title>The domestication of Cucurbita argyrosperma as revealed by the genome of its wild relative.</title>
        <authorList>
            <person name="Barrera-Redondo J."/>
            <person name="Sanchez-de la Vega G."/>
            <person name="Aguirre-Liguori J.A."/>
            <person name="Castellanos-Morales G."/>
            <person name="Gutierrez-Guerrero Y.T."/>
            <person name="Aguirre-Dugua X."/>
            <person name="Aguirre-Planter E."/>
            <person name="Tenaillon M.I."/>
            <person name="Lira-Saade R."/>
            <person name="Eguiarte L.E."/>
        </authorList>
    </citation>
    <scope>NUCLEOTIDE SEQUENCE [LARGE SCALE GENOMIC DNA]</scope>
    <source>
        <strain evidence="7">JBR-2021</strain>
    </source>
</reference>
<dbReference type="PANTHER" id="PTHR46195:SF2">
    <property type="entry name" value="HEAVY METAL-ASSOCIATED ISOPRENYLATED PLANT PROTEIN 7"/>
    <property type="match status" value="1"/>
</dbReference>
<evidence type="ECO:0000256" key="2">
    <source>
        <dbReference type="ARBA" id="ARBA00022723"/>
    </source>
</evidence>